<keyword evidence="2 4" id="KW-0503">Monooxygenase</keyword>
<dbReference type="InterPro" id="IPR002938">
    <property type="entry name" value="FAD-bd"/>
</dbReference>
<evidence type="ECO:0000313" key="5">
    <source>
        <dbReference type="Proteomes" id="UP000478571"/>
    </source>
</evidence>
<keyword evidence="5" id="KW-1185">Reference proteome</keyword>
<dbReference type="EMBL" id="WWEU01000001">
    <property type="protein sequence ID" value="MYM58668.1"/>
    <property type="molecule type" value="Genomic_DNA"/>
</dbReference>
<dbReference type="InterPro" id="IPR050493">
    <property type="entry name" value="FAD-dep_Monooxygenase_BioMet"/>
</dbReference>
<dbReference type="AlphaFoldDB" id="A0A6L8LRL2"/>
<dbReference type="RefSeq" id="WP_160927691.1">
    <property type="nucleotide sequence ID" value="NZ_WWEU01000001.1"/>
</dbReference>
<evidence type="ECO:0000259" key="3">
    <source>
        <dbReference type="Pfam" id="PF01494"/>
    </source>
</evidence>
<reference evidence="4 5" key="1">
    <citation type="submission" date="2020-01" db="EMBL/GenBank/DDBJ databases">
        <title>Draft Genome Sequence of Vibrio sp. strain OCN044, Isolated from a Healthy Coral at Palmyra Atoll.</title>
        <authorList>
            <person name="Videau P."/>
            <person name="Loughran R."/>
            <person name="Esquivel A."/>
            <person name="Deadmond M."/>
            <person name="Paddock B.E."/>
            <person name="Saw J.H."/>
            <person name="Ushijima B."/>
        </authorList>
    </citation>
    <scope>NUCLEOTIDE SEQUENCE [LARGE SCALE GENOMIC DNA]</scope>
    <source>
        <strain evidence="4 5">OCN044</strain>
    </source>
</reference>
<comment type="caution">
    <text evidence="4">The sequence shown here is derived from an EMBL/GenBank/DDBJ whole genome shotgun (WGS) entry which is preliminary data.</text>
</comment>
<dbReference type="PANTHER" id="PTHR13789:SF309">
    <property type="entry name" value="PUTATIVE (AFU_ORTHOLOGUE AFUA_6G14510)-RELATED"/>
    <property type="match status" value="1"/>
</dbReference>
<dbReference type="GO" id="GO:0071949">
    <property type="term" value="F:FAD binding"/>
    <property type="evidence" value="ECO:0007669"/>
    <property type="project" value="InterPro"/>
</dbReference>
<protein>
    <submittedName>
        <fullName evidence="4">FAD-dependent monooxygenase</fullName>
    </submittedName>
</protein>
<accession>A0A6L8LRL2</accession>
<dbReference type="Proteomes" id="UP000478571">
    <property type="component" value="Unassembled WGS sequence"/>
</dbReference>
<dbReference type="PANTHER" id="PTHR13789">
    <property type="entry name" value="MONOOXYGENASE"/>
    <property type="match status" value="1"/>
</dbReference>
<keyword evidence="1" id="KW-0560">Oxidoreductase</keyword>
<sequence>MNKKTLNVAIIGAGLNGLSLALSLRMFGINATVYEKSDKPRVEGAAITLWPEGMQVLAALTDASKVQAVGNTNEFITTSTFSGEIINQISMRNMGSKVNADIGTFHRRDLYQLLLDAYGEENIVTGQHCTVENNTILLNGEPLEADVIVGADGVFSQVRKFVAPEISIREHGVYCCRGMVNYANPKISIQEINVFAGEQSRIVTYTYNRESNARYWFASCKVEPGEALNKQRILDSFAYYSPDLLEMIEQTSEEQILRSPLVDVAPFDKWSRDNVVLLGDACCAVLPTMGIGFSLGIENAFILAQSLASNFFEIPRAFERYQHRAQKRTHELQNITHRLTELTYIKTFDPKEVAQLYQRFTQVYSHSPF</sequence>
<evidence type="ECO:0000256" key="1">
    <source>
        <dbReference type="ARBA" id="ARBA00023002"/>
    </source>
</evidence>
<evidence type="ECO:0000256" key="2">
    <source>
        <dbReference type="ARBA" id="ARBA00023033"/>
    </source>
</evidence>
<gene>
    <name evidence="4" type="ORF">GTG28_05485</name>
</gene>
<dbReference type="SUPFAM" id="SSF51905">
    <property type="entry name" value="FAD/NAD(P)-binding domain"/>
    <property type="match status" value="1"/>
</dbReference>
<name>A0A6L8LRL2_9VIBR</name>
<dbReference type="Gene3D" id="3.50.50.60">
    <property type="entry name" value="FAD/NAD(P)-binding domain"/>
    <property type="match status" value="1"/>
</dbReference>
<organism evidence="4 5">
    <name type="scientific">Vibrio tetraodonis subsp. pristinus</name>
    <dbReference type="NCBI Taxonomy" id="2695891"/>
    <lineage>
        <taxon>Bacteria</taxon>
        <taxon>Pseudomonadati</taxon>
        <taxon>Pseudomonadota</taxon>
        <taxon>Gammaproteobacteria</taxon>
        <taxon>Vibrionales</taxon>
        <taxon>Vibrionaceae</taxon>
        <taxon>Vibrio</taxon>
    </lineage>
</organism>
<dbReference type="PRINTS" id="PR00420">
    <property type="entry name" value="RNGMNOXGNASE"/>
</dbReference>
<proteinExistence type="predicted"/>
<feature type="domain" description="FAD-binding" evidence="3">
    <location>
        <begin position="7"/>
        <end position="311"/>
    </location>
</feature>
<evidence type="ECO:0000313" key="4">
    <source>
        <dbReference type="EMBL" id="MYM58668.1"/>
    </source>
</evidence>
<dbReference type="InterPro" id="IPR036188">
    <property type="entry name" value="FAD/NAD-bd_sf"/>
</dbReference>
<dbReference type="GO" id="GO:0004497">
    <property type="term" value="F:monooxygenase activity"/>
    <property type="evidence" value="ECO:0007669"/>
    <property type="project" value="UniProtKB-KW"/>
</dbReference>
<dbReference type="Pfam" id="PF01494">
    <property type="entry name" value="FAD_binding_3"/>
    <property type="match status" value="1"/>
</dbReference>